<dbReference type="InterPro" id="IPR048631">
    <property type="entry name" value="SecD_1st"/>
</dbReference>
<dbReference type="Pfam" id="PF21760">
    <property type="entry name" value="SecD_1st"/>
    <property type="match status" value="1"/>
</dbReference>
<feature type="transmembrane region" description="Helical" evidence="9">
    <location>
        <begin position="591"/>
        <end position="612"/>
    </location>
</feature>
<dbReference type="EMBL" id="MBUA01000001">
    <property type="protein sequence ID" value="MBC6489969.1"/>
    <property type="molecule type" value="Genomic_DNA"/>
</dbReference>
<evidence type="ECO:0000256" key="1">
    <source>
        <dbReference type="ARBA" id="ARBA00004651"/>
    </source>
</evidence>
<protein>
    <recommendedName>
        <fullName evidence="9 10">Multifunctional fusion protein</fullName>
    </recommendedName>
    <domain>
        <recommendedName>
            <fullName evidence="9">Protein translocase subunit SecD</fullName>
        </recommendedName>
    </domain>
    <domain>
        <recommendedName>
            <fullName evidence="10">Protein-export membrane protein SecF</fullName>
        </recommendedName>
    </domain>
</protein>
<dbReference type="Pfam" id="PF02355">
    <property type="entry name" value="SecD_SecF_C"/>
    <property type="match status" value="1"/>
</dbReference>
<feature type="transmembrane region" description="Helical" evidence="9">
    <location>
        <begin position="663"/>
        <end position="687"/>
    </location>
</feature>
<reference evidence="14 15" key="1">
    <citation type="submission" date="2016-07" db="EMBL/GenBank/DDBJ databases">
        <title>Genome analysis of Flavihumibacter stibioxidans YS-17.</title>
        <authorList>
            <person name="Shi K."/>
            <person name="Han Y."/>
            <person name="Wang G."/>
        </authorList>
    </citation>
    <scope>NUCLEOTIDE SEQUENCE [LARGE SCALE GENOMIC DNA]</scope>
    <source>
        <strain evidence="14 15">YS-17</strain>
    </source>
</reference>
<dbReference type="NCBIfam" id="TIGR01129">
    <property type="entry name" value="secD"/>
    <property type="match status" value="1"/>
</dbReference>
<gene>
    <name evidence="9" type="primary">secD</name>
    <name evidence="10" type="synonym">secF</name>
    <name evidence="14" type="ORF">BC349_03245</name>
</gene>
<dbReference type="Pfam" id="PF22599">
    <property type="entry name" value="SecDF_P1_head"/>
    <property type="match status" value="1"/>
</dbReference>
<proteinExistence type="inferred from homology"/>
<comment type="caution">
    <text evidence="14">The sequence shown here is derived from an EMBL/GenBank/DDBJ whole genome shotgun (WGS) entry which is preliminary data.</text>
</comment>
<dbReference type="PANTHER" id="PTHR30081">
    <property type="entry name" value="PROTEIN-EXPORT MEMBRANE PROTEIN SEC"/>
    <property type="match status" value="1"/>
</dbReference>
<evidence type="ECO:0000313" key="15">
    <source>
        <dbReference type="Proteomes" id="UP000765802"/>
    </source>
</evidence>
<comment type="similarity">
    <text evidence="9">Belongs to the SecD/SecF family. SecD subfamily.</text>
</comment>
<feature type="transmembrane region" description="Helical" evidence="9">
    <location>
        <begin position="851"/>
        <end position="870"/>
    </location>
</feature>
<keyword evidence="5 9" id="KW-0653">Protein transport</keyword>
<comment type="similarity">
    <text evidence="10">Belongs to the SecD/SecF family. SecF subfamily.</text>
</comment>
<feature type="transmembrane region" description="Helical" evidence="9">
    <location>
        <begin position="541"/>
        <end position="560"/>
    </location>
</feature>
<sequence length="1040" mass="113667">MAMRSLVSIFAAILILISLYQLSFTWFVNKHEKGIEEKAMRYVKNYPTPEQKYPGSKDLQVAYQDSLDEIKKSRVRRLQDSTRDQKITWWGHSYQKAKESELLLGLDLQGGINVTMDVALDGLIKGLSNNPNDPNLKKAIEEATKRKVKSDADFITLFAQSFKDLNAGTKMAPLFANSTRNKLKVDASDESVVNYIREQATAAMKQTYDVLTKRIDKFGVAQPNISLDENKGIITVELAGASDPERVRKYLQSTANLQFYEVYNIAELDRSLEAADKALAITLKGDSAPVTPAVDTTAKAATAAAADTANKSLADVLKGGDTSKAAAQTPSAAANANPLLSVIQFSLPQDANKDGRPEYAPYLGFVATKDTSLVSSYLANPAVAGNMPGDVKFLYGMAEKDKDGKILDFVPIYGIKTVPGSEKAKLEGENITDAYQDFNPVTNQVTVNMTMSKQGEKIWAKMTGDNVGRAIAIVLDDIVYSAPNVNEAITGGNSQISGSFTVQEGQDLSNILKSGKLDAPAKIVQEQVVGPTLGKEAIKGGTMSFAISFALIFILMLLYYNTAGWIANIALVLNLLFTVGVLSALNATLTAPGIAGLVLTIGMAVDSNVVIFERIKDELNRGKSYQQAVQDGYSRSLAPVLDGHLTSLLTAIILFYFGLGPVLGFATTQILGLLLSLFCGILVSRMITDFWTKKNRHFNYFTSVSRNLFKNVKFDYVKYRKITYMISAVVVLLGIGTFFNGYNQGVEFSGGRSYIVKFDQPANIEGIRDALDKTFGKAPIIKTYGGANQLDITTDYLIEQSGQEVDLQVQNKLFEGLKGFLPANTSAADFDTRFVQGSKRVDATISDDLKIGATWATVWSLLGIFLYIFIRFRDWRFSLGTIVALFHDVLVTLIVFSFFKNIVPFSLEIDQHFIAAILTVIGFSTNDTVIVFDRIRENSHMMKGATRTQIINKSINDTLSRTVMTSVTVFLTVLTLFIVGGEVTKGFAFAMLIGVITGVYSSVFVAAPILVDFAKNKPLHGSEEVLEKTETTPAPATVKG</sequence>
<comment type="caution">
    <text evidence="9">Lacks conserved residue(s) required for the propagation of feature annotation.</text>
</comment>
<organism evidence="14 15">
    <name type="scientific">Flavihumibacter stibioxidans</name>
    <dbReference type="NCBI Taxonomy" id="1834163"/>
    <lineage>
        <taxon>Bacteria</taxon>
        <taxon>Pseudomonadati</taxon>
        <taxon>Bacteroidota</taxon>
        <taxon>Chitinophagia</taxon>
        <taxon>Chitinophagales</taxon>
        <taxon>Chitinophagaceae</taxon>
        <taxon>Flavihumibacter</taxon>
    </lineage>
</organism>
<comment type="function">
    <text evidence="9">Part of the Sec protein translocase complex. Interacts with the SecYEG preprotein conducting channel. SecDF uses the proton motive force (PMF) to complete protein translocation after the ATP-dependent function of SecA.</text>
</comment>
<feature type="transmembrane region" description="Helical" evidence="9">
    <location>
        <begin position="722"/>
        <end position="742"/>
    </location>
</feature>
<dbReference type="HAMAP" id="MF_01464_B">
    <property type="entry name" value="SecF_B"/>
    <property type="match status" value="1"/>
</dbReference>
<accession>A0ABR7M631</accession>
<dbReference type="InterPro" id="IPR055344">
    <property type="entry name" value="SecD_SecF_C_bact"/>
</dbReference>
<dbReference type="Gene3D" id="3.30.70.3220">
    <property type="match status" value="1"/>
</dbReference>
<feature type="transmembrane region" description="Helical" evidence="9">
    <location>
        <begin position="987"/>
        <end position="1011"/>
    </location>
</feature>
<feature type="domain" description="Protein export membrane protein SecD/SecF C-terminal" evidence="11">
    <location>
        <begin position="837"/>
        <end position="1015"/>
    </location>
</feature>
<feature type="domain" description="Protein translocase subunit SecDF P1" evidence="12">
    <location>
        <begin position="204"/>
        <end position="262"/>
    </location>
</feature>
<dbReference type="SUPFAM" id="SSF82866">
    <property type="entry name" value="Multidrug efflux transporter AcrB transmembrane domain"/>
    <property type="match status" value="2"/>
</dbReference>
<dbReference type="InterPro" id="IPR022646">
    <property type="entry name" value="SecD/SecF_CS"/>
</dbReference>
<evidence type="ECO:0000256" key="7">
    <source>
        <dbReference type="ARBA" id="ARBA00023010"/>
    </source>
</evidence>
<evidence type="ECO:0000259" key="11">
    <source>
        <dbReference type="Pfam" id="PF02355"/>
    </source>
</evidence>
<evidence type="ECO:0000256" key="8">
    <source>
        <dbReference type="ARBA" id="ARBA00023136"/>
    </source>
</evidence>
<dbReference type="Gene3D" id="3.30.1360.200">
    <property type="match status" value="1"/>
</dbReference>
<dbReference type="Pfam" id="PF00873">
    <property type="entry name" value="ACR_tran"/>
    <property type="match status" value="1"/>
</dbReference>
<evidence type="ECO:0000259" key="13">
    <source>
        <dbReference type="Pfam" id="PF22599"/>
    </source>
</evidence>
<feature type="transmembrane region" description="Helical" evidence="9">
    <location>
        <begin position="565"/>
        <end position="585"/>
    </location>
</feature>
<keyword evidence="7 9" id="KW-0811">Translocation</keyword>
<evidence type="ECO:0000256" key="9">
    <source>
        <dbReference type="HAMAP-Rule" id="MF_01463"/>
    </source>
</evidence>
<dbReference type="Proteomes" id="UP000765802">
    <property type="component" value="Unassembled WGS sequence"/>
</dbReference>
<comment type="subunit">
    <text evidence="9">Forms a complex with SecF. Part of the essential Sec protein translocation apparatus which comprises SecA, SecYEG and auxiliary proteins SecDF. Other proteins may also be involved.</text>
</comment>
<dbReference type="Pfam" id="PF07549">
    <property type="entry name" value="Sec_GG"/>
    <property type="match status" value="1"/>
</dbReference>
<dbReference type="InterPro" id="IPR022645">
    <property type="entry name" value="SecD/SecF_bac"/>
</dbReference>
<dbReference type="Gene3D" id="1.20.1640.10">
    <property type="entry name" value="Multidrug efflux transporter AcrB transmembrane domain"/>
    <property type="match status" value="2"/>
</dbReference>
<keyword evidence="4 9" id="KW-0812">Transmembrane</keyword>
<dbReference type="InterPro" id="IPR005665">
    <property type="entry name" value="SecF_bac"/>
</dbReference>
<keyword evidence="15" id="KW-1185">Reference proteome</keyword>
<evidence type="ECO:0000256" key="6">
    <source>
        <dbReference type="ARBA" id="ARBA00022989"/>
    </source>
</evidence>
<dbReference type="HAMAP" id="MF_01463_B">
    <property type="entry name" value="SecD_B"/>
    <property type="match status" value="1"/>
</dbReference>
<dbReference type="NCBIfam" id="NF009585">
    <property type="entry name" value="PRK13024.1-5"/>
    <property type="match status" value="1"/>
</dbReference>
<feature type="transmembrane region" description="Helical" evidence="9">
    <location>
        <begin position="633"/>
        <end position="657"/>
    </location>
</feature>
<keyword evidence="8 9" id="KW-0472">Membrane</keyword>
<evidence type="ECO:0000256" key="10">
    <source>
        <dbReference type="HAMAP-Rule" id="MF_01464"/>
    </source>
</evidence>
<evidence type="ECO:0000256" key="2">
    <source>
        <dbReference type="ARBA" id="ARBA00022448"/>
    </source>
</evidence>
<keyword evidence="6 9" id="KW-1133">Transmembrane helix</keyword>
<feature type="transmembrane region" description="Helical" evidence="9">
    <location>
        <begin position="877"/>
        <end position="899"/>
    </location>
</feature>
<comment type="subcellular location">
    <subcellularLocation>
        <location evidence="1 9">Cell membrane</location>
        <topology evidence="1 9">Multi-pass membrane protein</topology>
    </subcellularLocation>
</comment>
<dbReference type="PANTHER" id="PTHR30081:SF1">
    <property type="entry name" value="PROTEIN TRANSLOCASE SUBUNIT SECD"/>
    <property type="match status" value="1"/>
</dbReference>
<dbReference type="InterPro" id="IPR005791">
    <property type="entry name" value="SecD"/>
</dbReference>
<evidence type="ECO:0000256" key="4">
    <source>
        <dbReference type="ARBA" id="ARBA00022692"/>
    </source>
</evidence>
<dbReference type="InterPro" id="IPR048634">
    <property type="entry name" value="SecD_SecF_C"/>
</dbReference>
<keyword evidence="2 9" id="KW-0813">Transport</keyword>
<name>A0ABR7M631_9BACT</name>
<feature type="transmembrane region" description="Helical" evidence="9">
    <location>
        <begin position="963"/>
        <end position="981"/>
    </location>
</feature>
<dbReference type="NCBIfam" id="TIGR00916">
    <property type="entry name" value="2A0604s01"/>
    <property type="match status" value="2"/>
</dbReference>
<evidence type="ECO:0000256" key="5">
    <source>
        <dbReference type="ARBA" id="ARBA00022927"/>
    </source>
</evidence>
<evidence type="ECO:0000259" key="12">
    <source>
        <dbReference type="Pfam" id="PF21760"/>
    </source>
</evidence>
<comment type="subunit">
    <text evidence="10">Forms a complex with SecD. Part of the essential Sec protein translocation apparatus which comprises SecA, SecYEG and auxiliary proteins SecDF. Other proteins may also be involved.</text>
</comment>
<evidence type="ECO:0000256" key="3">
    <source>
        <dbReference type="ARBA" id="ARBA00022475"/>
    </source>
</evidence>
<evidence type="ECO:0000313" key="14">
    <source>
        <dbReference type="EMBL" id="MBC6489969.1"/>
    </source>
</evidence>
<dbReference type="InterPro" id="IPR054384">
    <property type="entry name" value="SecDF_P1_head"/>
</dbReference>
<feature type="transmembrane region" description="Helical" evidence="9">
    <location>
        <begin position="911"/>
        <end position="932"/>
    </location>
</feature>
<keyword evidence="3 9" id="KW-1003">Cell membrane</keyword>
<dbReference type="NCBIfam" id="TIGR00966">
    <property type="entry name" value="transloc_SecF"/>
    <property type="match status" value="1"/>
</dbReference>
<feature type="domain" description="SecDF P1 head subdomain" evidence="13">
    <location>
        <begin position="422"/>
        <end position="519"/>
    </location>
</feature>
<dbReference type="InterPro" id="IPR022813">
    <property type="entry name" value="SecD/SecF_arch_bac"/>
</dbReference>
<dbReference type="PRINTS" id="PR01755">
    <property type="entry name" value="SECFTRNLCASE"/>
</dbReference>
<dbReference type="InterPro" id="IPR001036">
    <property type="entry name" value="Acrflvin-R"/>
</dbReference>